<reference evidence="2" key="1">
    <citation type="submission" date="2023-03" db="EMBL/GenBank/DDBJ databases">
        <authorList>
            <person name="Steffen K."/>
            <person name="Cardenas P."/>
        </authorList>
    </citation>
    <scope>NUCLEOTIDE SEQUENCE</scope>
</reference>
<dbReference type="AlphaFoldDB" id="A0AA35RU50"/>
<sequence length="101" mass="11182">MYTLKPGATPDYRAGVKEVGLPIRQNHDVVLSGWYWSDIGTLNQVVHIWGYKDLEHLNSQKAAVYGDPRLGRQVRPPGTAAGRVAEDLADDVSRLCAHVSR</sequence>
<dbReference type="InterPro" id="IPR011008">
    <property type="entry name" value="Dimeric_a/b-barrel"/>
</dbReference>
<dbReference type="InterPro" id="IPR012577">
    <property type="entry name" value="NIPSNAP"/>
</dbReference>
<dbReference type="Pfam" id="PF07978">
    <property type="entry name" value="NIPSNAP"/>
    <property type="match status" value="1"/>
</dbReference>
<dbReference type="EMBL" id="CASHTH010001544">
    <property type="protein sequence ID" value="CAI8016621.1"/>
    <property type="molecule type" value="Genomic_DNA"/>
</dbReference>
<comment type="caution">
    <text evidence="2">The sequence shown here is derived from an EMBL/GenBank/DDBJ whole genome shotgun (WGS) entry which is preliminary data.</text>
</comment>
<keyword evidence="3" id="KW-1185">Reference proteome</keyword>
<protein>
    <recommendedName>
        <fullName evidence="1">NIPSNAP domain-containing protein</fullName>
    </recommendedName>
</protein>
<proteinExistence type="predicted"/>
<accession>A0AA35RU50</accession>
<organism evidence="2 3">
    <name type="scientific">Geodia barretti</name>
    <name type="common">Barrett's horny sponge</name>
    <dbReference type="NCBI Taxonomy" id="519541"/>
    <lineage>
        <taxon>Eukaryota</taxon>
        <taxon>Metazoa</taxon>
        <taxon>Porifera</taxon>
        <taxon>Demospongiae</taxon>
        <taxon>Heteroscleromorpha</taxon>
        <taxon>Tetractinellida</taxon>
        <taxon>Astrophorina</taxon>
        <taxon>Geodiidae</taxon>
        <taxon>Geodia</taxon>
    </lineage>
</organism>
<evidence type="ECO:0000313" key="2">
    <source>
        <dbReference type="EMBL" id="CAI8016621.1"/>
    </source>
</evidence>
<name>A0AA35RU50_GEOBA</name>
<dbReference type="Proteomes" id="UP001174909">
    <property type="component" value="Unassembled WGS sequence"/>
</dbReference>
<feature type="domain" description="NIPSNAP" evidence="1">
    <location>
        <begin position="2"/>
        <end position="74"/>
    </location>
</feature>
<gene>
    <name evidence="2" type="ORF">GBAR_LOCUS10181</name>
</gene>
<evidence type="ECO:0000259" key="1">
    <source>
        <dbReference type="Pfam" id="PF07978"/>
    </source>
</evidence>
<dbReference type="SUPFAM" id="SSF54909">
    <property type="entry name" value="Dimeric alpha+beta barrel"/>
    <property type="match status" value="1"/>
</dbReference>
<dbReference type="Gene3D" id="3.30.70.100">
    <property type="match status" value="1"/>
</dbReference>
<evidence type="ECO:0000313" key="3">
    <source>
        <dbReference type="Proteomes" id="UP001174909"/>
    </source>
</evidence>